<evidence type="ECO:0000313" key="3">
    <source>
        <dbReference type="Proteomes" id="UP000485058"/>
    </source>
</evidence>
<feature type="non-terminal residue" evidence="2">
    <location>
        <position position="99"/>
    </location>
</feature>
<keyword evidence="3" id="KW-1185">Reference proteome</keyword>
<feature type="domain" description="Inhibitor of growth protein N-terminal histone-binding" evidence="1">
    <location>
        <begin position="6"/>
        <end position="99"/>
    </location>
</feature>
<reference evidence="2 3" key="1">
    <citation type="submission" date="2020-02" db="EMBL/GenBank/DDBJ databases">
        <title>Draft genome sequence of Haematococcus lacustris strain NIES-144.</title>
        <authorList>
            <person name="Morimoto D."/>
            <person name="Nakagawa S."/>
            <person name="Yoshida T."/>
            <person name="Sawayama S."/>
        </authorList>
    </citation>
    <scope>NUCLEOTIDE SEQUENCE [LARGE SCALE GENOMIC DNA]</scope>
    <source>
        <strain evidence="2 3">NIES-144</strain>
    </source>
</reference>
<accession>A0A699ZJP3</accession>
<name>A0A699ZJP3_HAELA</name>
<gene>
    <name evidence="2" type="ORF">HaLaN_16105</name>
</gene>
<dbReference type="EMBL" id="BLLF01001422">
    <property type="protein sequence ID" value="GFH19196.1"/>
    <property type="molecule type" value="Genomic_DNA"/>
</dbReference>
<dbReference type="InterPro" id="IPR024610">
    <property type="entry name" value="ING_N_histone-binding"/>
</dbReference>
<dbReference type="Gene3D" id="6.10.140.1740">
    <property type="match status" value="1"/>
</dbReference>
<protein>
    <recommendedName>
        <fullName evidence="1">Inhibitor of growth protein N-terminal histone-binding domain-containing protein</fullName>
    </recommendedName>
</protein>
<dbReference type="SMART" id="SM01408">
    <property type="entry name" value="ING"/>
    <property type="match status" value="1"/>
</dbReference>
<dbReference type="Pfam" id="PF12998">
    <property type="entry name" value="ING"/>
    <property type="match status" value="1"/>
</dbReference>
<dbReference type="Proteomes" id="UP000485058">
    <property type="component" value="Unassembled WGS sequence"/>
</dbReference>
<organism evidence="2 3">
    <name type="scientific">Haematococcus lacustris</name>
    <name type="common">Green alga</name>
    <name type="synonym">Haematococcus pluvialis</name>
    <dbReference type="NCBI Taxonomy" id="44745"/>
    <lineage>
        <taxon>Eukaryota</taxon>
        <taxon>Viridiplantae</taxon>
        <taxon>Chlorophyta</taxon>
        <taxon>core chlorophytes</taxon>
        <taxon>Chlorophyceae</taxon>
        <taxon>CS clade</taxon>
        <taxon>Chlamydomonadales</taxon>
        <taxon>Haematococcaceae</taxon>
        <taxon>Haematococcus</taxon>
    </lineage>
</organism>
<proteinExistence type="predicted"/>
<dbReference type="AlphaFoldDB" id="A0A699ZJP3"/>
<sequence length="99" mass="11480">MAQPAYLETFVEGTYFIPTELSRILNNIKVLDDRCNQLSESLESSTAQLLNVPPQYQQPLEEAHVDIMLKMQTEQQMLSQLAEEKVQYAQQAYDMLEMH</sequence>
<evidence type="ECO:0000313" key="2">
    <source>
        <dbReference type="EMBL" id="GFH19196.1"/>
    </source>
</evidence>
<evidence type="ECO:0000259" key="1">
    <source>
        <dbReference type="SMART" id="SM01408"/>
    </source>
</evidence>
<comment type="caution">
    <text evidence="2">The sequence shown here is derived from an EMBL/GenBank/DDBJ whole genome shotgun (WGS) entry which is preliminary data.</text>
</comment>